<sequence>MDTWHLLRERTFKAKSRFFGHVALPRPVSYLIQTLIRGDNVLAVHVSLSGSCTFGQGKSLVKTQEHYVANNL</sequence>
<gene>
    <name evidence="1" type="ORF">VNO78_25059</name>
</gene>
<evidence type="ECO:0000313" key="1">
    <source>
        <dbReference type="EMBL" id="KAK7389766.1"/>
    </source>
</evidence>
<proteinExistence type="predicted"/>
<dbReference type="AlphaFoldDB" id="A0AAN9S667"/>
<comment type="caution">
    <text evidence="1">The sequence shown here is derived from an EMBL/GenBank/DDBJ whole genome shotgun (WGS) entry which is preliminary data.</text>
</comment>
<protein>
    <submittedName>
        <fullName evidence="1">Uncharacterized protein</fullName>
    </submittedName>
</protein>
<keyword evidence="2" id="KW-1185">Reference proteome</keyword>
<reference evidence="1 2" key="1">
    <citation type="submission" date="2024-01" db="EMBL/GenBank/DDBJ databases">
        <title>The genomes of 5 underutilized Papilionoideae crops provide insights into root nodulation and disease resistanc.</title>
        <authorList>
            <person name="Jiang F."/>
        </authorList>
    </citation>
    <scope>NUCLEOTIDE SEQUENCE [LARGE SCALE GENOMIC DNA]</scope>
    <source>
        <strain evidence="1">DUOXIRENSHENG_FW03</strain>
        <tissue evidence="1">Leaves</tissue>
    </source>
</reference>
<name>A0AAN9S667_PSOTE</name>
<accession>A0AAN9S667</accession>
<evidence type="ECO:0000313" key="2">
    <source>
        <dbReference type="Proteomes" id="UP001386955"/>
    </source>
</evidence>
<dbReference type="Proteomes" id="UP001386955">
    <property type="component" value="Unassembled WGS sequence"/>
</dbReference>
<dbReference type="EMBL" id="JAYMYS010000006">
    <property type="protein sequence ID" value="KAK7389766.1"/>
    <property type="molecule type" value="Genomic_DNA"/>
</dbReference>
<organism evidence="1 2">
    <name type="scientific">Psophocarpus tetragonolobus</name>
    <name type="common">Winged bean</name>
    <name type="synonym">Dolichos tetragonolobus</name>
    <dbReference type="NCBI Taxonomy" id="3891"/>
    <lineage>
        <taxon>Eukaryota</taxon>
        <taxon>Viridiplantae</taxon>
        <taxon>Streptophyta</taxon>
        <taxon>Embryophyta</taxon>
        <taxon>Tracheophyta</taxon>
        <taxon>Spermatophyta</taxon>
        <taxon>Magnoliopsida</taxon>
        <taxon>eudicotyledons</taxon>
        <taxon>Gunneridae</taxon>
        <taxon>Pentapetalae</taxon>
        <taxon>rosids</taxon>
        <taxon>fabids</taxon>
        <taxon>Fabales</taxon>
        <taxon>Fabaceae</taxon>
        <taxon>Papilionoideae</taxon>
        <taxon>50 kb inversion clade</taxon>
        <taxon>NPAAA clade</taxon>
        <taxon>indigoferoid/millettioid clade</taxon>
        <taxon>Phaseoleae</taxon>
        <taxon>Psophocarpus</taxon>
    </lineage>
</organism>